<proteinExistence type="predicted"/>
<reference evidence="2 3" key="1">
    <citation type="journal article" date="2010" name="Stand. Genomic Sci.">
        <title>Complete genome sequence of Planctomyces limnophilus type strain (Mu 290).</title>
        <authorList>
            <person name="Labutti K."/>
            <person name="Sikorski J."/>
            <person name="Schneider S."/>
            <person name="Nolan M."/>
            <person name="Lucas S."/>
            <person name="Glavina Del Rio T."/>
            <person name="Tice H."/>
            <person name="Cheng J.F."/>
            <person name="Goodwin L."/>
            <person name="Pitluck S."/>
            <person name="Liolios K."/>
            <person name="Ivanova N."/>
            <person name="Mavromatis K."/>
            <person name="Mikhailova N."/>
            <person name="Pati A."/>
            <person name="Chen A."/>
            <person name="Palaniappan K."/>
            <person name="Land M."/>
            <person name="Hauser L."/>
            <person name="Chang Y.J."/>
            <person name="Jeffries C.D."/>
            <person name="Tindall B.J."/>
            <person name="Rohde M."/>
            <person name="Goker M."/>
            <person name="Woyke T."/>
            <person name="Bristow J."/>
            <person name="Eisen J.A."/>
            <person name="Markowitz V."/>
            <person name="Hugenholtz P."/>
            <person name="Kyrpides N.C."/>
            <person name="Klenk H.P."/>
            <person name="Lapidus A."/>
        </authorList>
    </citation>
    <scope>NUCLEOTIDE SEQUENCE [LARGE SCALE GENOMIC DNA]</scope>
    <source>
        <strain evidence="3">ATCC 43296 / DSM 3776 / IFAM 1008 / 290</strain>
        <plasmid evidence="2 3">pPLIM01</plasmid>
    </source>
</reference>
<gene>
    <name evidence="2" type="ordered locus">Plim_4283</name>
</gene>
<dbReference type="KEGG" id="plm:Plim_4283"/>
<name>D5SZH0_PLAL2</name>
<dbReference type="OrthoDB" id="218380at2"/>
<accession>D5SZH0</accession>
<dbReference type="EMBL" id="CP001745">
    <property type="protein sequence ID" value="ADG70090.1"/>
    <property type="molecule type" value="Genomic_DNA"/>
</dbReference>
<keyword evidence="3" id="KW-1185">Reference proteome</keyword>
<evidence type="ECO:0000313" key="3">
    <source>
        <dbReference type="Proteomes" id="UP000002220"/>
    </source>
</evidence>
<organism evidence="2 3">
    <name type="scientific">Planctopirus limnophila (strain ATCC 43296 / DSM 3776 / IFAM 1008 / Mu 290)</name>
    <name type="common">Planctomyces limnophilus</name>
    <dbReference type="NCBI Taxonomy" id="521674"/>
    <lineage>
        <taxon>Bacteria</taxon>
        <taxon>Pseudomonadati</taxon>
        <taxon>Planctomycetota</taxon>
        <taxon>Planctomycetia</taxon>
        <taxon>Planctomycetales</taxon>
        <taxon>Planctomycetaceae</taxon>
        <taxon>Planctopirus</taxon>
    </lineage>
</organism>
<dbReference type="eggNOG" id="ENOG503372U">
    <property type="taxonomic scope" value="Bacteria"/>
</dbReference>
<dbReference type="Proteomes" id="UP000002220">
    <property type="component" value="Plasmid pPLIM01"/>
</dbReference>
<protein>
    <submittedName>
        <fullName evidence="2">Uncharacterized protein</fullName>
    </submittedName>
</protein>
<evidence type="ECO:0000256" key="1">
    <source>
        <dbReference type="SAM" id="MobiDB-lite"/>
    </source>
</evidence>
<feature type="compositionally biased region" description="Low complexity" evidence="1">
    <location>
        <begin position="159"/>
        <end position="168"/>
    </location>
</feature>
<dbReference type="HOGENOM" id="CLU_810986_0_0_0"/>
<feature type="compositionally biased region" description="Basic and acidic residues" evidence="1">
    <location>
        <begin position="147"/>
        <end position="157"/>
    </location>
</feature>
<geneLocation type="plasmid" evidence="2 3">
    <name>pPLIM01</name>
</geneLocation>
<evidence type="ECO:0000313" key="2">
    <source>
        <dbReference type="EMBL" id="ADG70090.1"/>
    </source>
</evidence>
<dbReference type="AlphaFoldDB" id="D5SZH0"/>
<feature type="region of interest" description="Disordered" evidence="1">
    <location>
        <begin position="131"/>
        <end position="174"/>
    </location>
</feature>
<sequence length="342" mass="38659">MSKHKSPAPGQQSLIVTPPYPRRPPYFALKFLRLVDRFFGPQYNPRIVQILMYVVLTEDRRRYASEPTFWLSQIRDRIGLKDDSHTAALIQQAVQSGWLYWHKPSNRELATAWVLVPLAYECELSNGSEAEDHLPGLQPGYHPGYHPRKDPGKDPVKDPLSSFPNLNPSPSPKDAVEEVVEKLLQAAGVAKHLETIEASRKLGNSFEWMRAKIQHFQANKGSDWGPGLLATHLKCRSFAGTPANHGWPTRTTSVASRTPDAAAEAIRSTQQLERDRRERQLEFQFGPLVDQLSSDEQIDLLKARPDADRLIELFRSSHRARGKGGVVRRALLEEFAKRHTAA</sequence>
<dbReference type="RefSeq" id="WP_013112521.1">
    <property type="nucleotide sequence ID" value="NC_014149.1"/>
</dbReference>
<keyword evidence="2" id="KW-0614">Plasmid</keyword>